<evidence type="ECO:0000256" key="1">
    <source>
        <dbReference type="SAM" id="MobiDB-lite"/>
    </source>
</evidence>
<organism evidence="2 3">
    <name type="scientific">Hermanssonia centrifuga</name>
    <dbReference type="NCBI Taxonomy" id="98765"/>
    <lineage>
        <taxon>Eukaryota</taxon>
        <taxon>Fungi</taxon>
        <taxon>Dikarya</taxon>
        <taxon>Basidiomycota</taxon>
        <taxon>Agaricomycotina</taxon>
        <taxon>Agaricomycetes</taxon>
        <taxon>Polyporales</taxon>
        <taxon>Meruliaceae</taxon>
        <taxon>Hermanssonia</taxon>
    </lineage>
</organism>
<evidence type="ECO:0008006" key="4">
    <source>
        <dbReference type="Google" id="ProtNLM"/>
    </source>
</evidence>
<dbReference type="AlphaFoldDB" id="A0A2R6NSL4"/>
<dbReference type="Proteomes" id="UP000186601">
    <property type="component" value="Unassembled WGS sequence"/>
</dbReference>
<gene>
    <name evidence="2" type="ORF">PHLCEN_2v9033</name>
</gene>
<name>A0A2R6NSL4_9APHY</name>
<sequence>MDSLRDDRAALQACSLTCRSWLPRARHHLFRHIHIDPGPRGIAFRKLIDTNPEIGRHVNDLQISGFVLDKVSPAEVSGNWPTLALPQPNASPRNRGHSSDTTLDHILPKSIDALSGVSSLRLSALSISKELADLLHKYFSAVKTVILTGCRAGAFRDFCYLPRAFSQTECLHIIDAQWLRTVLPPTAETLPGRPPTLKSLVLSRKVDSTTVVIPVPLQSGTYCSPSAALYNI</sequence>
<dbReference type="OrthoDB" id="2724825at2759"/>
<evidence type="ECO:0000313" key="3">
    <source>
        <dbReference type="Proteomes" id="UP000186601"/>
    </source>
</evidence>
<keyword evidence="3" id="KW-1185">Reference proteome</keyword>
<feature type="region of interest" description="Disordered" evidence="1">
    <location>
        <begin position="83"/>
        <end position="102"/>
    </location>
</feature>
<protein>
    <recommendedName>
        <fullName evidence="4">F-box domain-containing protein</fullName>
    </recommendedName>
</protein>
<comment type="caution">
    <text evidence="2">The sequence shown here is derived from an EMBL/GenBank/DDBJ whole genome shotgun (WGS) entry which is preliminary data.</text>
</comment>
<evidence type="ECO:0000313" key="2">
    <source>
        <dbReference type="EMBL" id="PSR75553.1"/>
    </source>
</evidence>
<accession>A0A2R6NSL4</accession>
<proteinExistence type="predicted"/>
<reference evidence="2 3" key="1">
    <citation type="submission" date="2018-02" db="EMBL/GenBank/DDBJ databases">
        <title>Genome sequence of the basidiomycete white-rot fungus Phlebia centrifuga.</title>
        <authorList>
            <person name="Granchi Z."/>
            <person name="Peng M."/>
            <person name="de Vries R.P."/>
            <person name="Hilden K."/>
            <person name="Makela M.R."/>
            <person name="Grigoriev I."/>
            <person name="Riley R."/>
        </authorList>
    </citation>
    <scope>NUCLEOTIDE SEQUENCE [LARGE SCALE GENOMIC DNA]</scope>
    <source>
        <strain evidence="2 3">FBCC195</strain>
    </source>
</reference>
<dbReference type="EMBL" id="MLYV02000883">
    <property type="protein sequence ID" value="PSR75553.1"/>
    <property type="molecule type" value="Genomic_DNA"/>
</dbReference>